<evidence type="ECO:0000313" key="1">
    <source>
        <dbReference type="EMBL" id="VDP59996.1"/>
    </source>
</evidence>
<protein>
    <submittedName>
        <fullName evidence="1 3">Uncharacterized protein</fullName>
    </submittedName>
</protein>
<organism evidence="3">
    <name type="scientific">Schistosoma curassoni</name>
    <dbReference type="NCBI Taxonomy" id="6186"/>
    <lineage>
        <taxon>Eukaryota</taxon>
        <taxon>Metazoa</taxon>
        <taxon>Spiralia</taxon>
        <taxon>Lophotrochozoa</taxon>
        <taxon>Platyhelminthes</taxon>
        <taxon>Trematoda</taxon>
        <taxon>Digenea</taxon>
        <taxon>Strigeidida</taxon>
        <taxon>Schistosomatoidea</taxon>
        <taxon>Schistosomatidae</taxon>
        <taxon>Schistosoma</taxon>
    </lineage>
</organism>
<reference evidence="3" key="1">
    <citation type="submission" date="2016-06" db="UniProtKB">
        <authorList>
            <consortium name="WormBaseParasite"/>
        </authorList>
    </citation>
    <scope>IDENTIFICATION</scope>
</reference>
<gene>
    <name evidence="1" type="ORF">SCUD_LOCUS15747</name>
</gene>
<dbReference type="EMBL" id="UZAK01037935">
    <property type="protein sequence ID" value="VDP59996.1"/>
    <property type="molecule type" value="Genomic_DNA"/>
</dbReference>
<name>A0A183KL33_9TREM</name>
<evidence type="ECO:0000313" key="2">
    <source>
        <dbReference type="Proteomes" id="UP000279833"/>
    </source>
</evidence>
<dbReference type="WBParaSite" id="SCUD_0001574901-mRNA-1">
    <property type="protein sequence ID" value="SCUD_0001574901-mRNA-1"/>
    <property type="gene ID" value="SCUD_0001574901"/>
</dbReference>
<dbReference type="AlphaFoldDB" id="A0A183KL33"/>
<dbReference type="Proteomes" id="UP000279833">
    <property type="component" value="Unassembled WGS sequence"/>
</dbReference>
<reference evidence="1 2" key="2">
    <citation type="submission" date="2018-11" db="EMBL/GenBank/DDBJ databases">
        <authorList>
            <consortium name="Pathogen Informatics"/>
        </authorList>
    </citation>
    <scope>NUCLEOTIDE SEQUENCE [LARGE SCALE GENOMIC DNA]</scope>
    <source>
        <strain evidence="1">Dakar</strain>
        <strain evidence="2">Dakar, Senegal</strain>
    </source>
</reference>
<sequence length="264" mass="28021">MDDAVKLAAIKISRQSQPSDSDGLTVINTCETNAMSVLPRLLRTMTSRNSQTANDNRSAFENNQISNGELCFSVSVPGPTVNDSDSSSSSSSFMSTPSSGSSLISFLSPGHLGPVAAMAAVALSTAVTTMSVNDIQESSGLVTLATASSLIEKEWRARASVVNSNNESVNNAKENAETTLTVQNHTDLLTSTIQGNIDRNQQFSLDGSPPLVIGALNTSSSQSLLNESTPVTRAVLNVQSKEFLMLLCGNLLYQCISYLLFCKR</sequence>
<evidence type="ECO:0000313" key="3">
    <source>
        <dbReference type="WBParaSite" id="SCUD_0001574901-mRNA-1"/>
    </source>
</evidence>
<proteinExistence type="predicted"/>
<accession>A0A183KL33</accession>
<keyword evidence="2" id="KW-1185">Reference proteome</keyword>
<dbReference type="STRING" id="6186.A0A183KL33"/>